<protein>
    <recommendedName>
        <fullName evidence="6">Pseudouridine-5'-phosphate glycosidase</fullName>
        <shortName evidence="6">PsiMP glycosidase</shortName>
        <ecNumber evidence="6">4.2.1.70</ecNumber>
    </recommendedName>
</protein>
<comment type="catalytic activity">
    <reaction evidence="6">
        <text>D-ribose 5-phosphate + uracil = psi-UMP + H2O</text>
        <dbReference type="Rhea" id="RHEA:18337"/>
        <dbReference type="ChEBI" id="CHEBI:15377"/>
        <dbReference type="ChEBI" id="CHEBI:17568"/>
        <dbReference type="ChEBI" id="CHEBI:58380"/>
        <dbReference type="ChEBI" id="CHEBI:78346"/>
        <dbReference type="EC" id="4.2.1.70"/>
    </reaction>
</comment>
<feature type="binding site" evidence="6">
    <location>
        <position position="111"/>
    </location>
    <ligand>
        <name>substrate</name>
    </ligand>
</feature>
<dbReference type="PANTHER" id="PTHR42909:SF1">
    <property type="entry name" value="CARBOHYDRATE KINASE PFKB DOMAIN-CONTAINING PROTEIN"/>
    <property type="match status" value="1"/>
</dbReference>
<feature type="binding site" evidence="6">
    <location>
        <position position="91"/>
    </location>
    <ligand>
        <name>substrate</name>
    </ligand>
</feature>
<gene>
    <name evidence="6" type="primary">psuG</name>
    <name evidence="7" type="ORF">GGR34_003651</name>
</gene>
<evidence type="ECO:0000313" key="7">
    <source>
        <dbReference type="EMBL" id="MBB4041967.1"/>
    </source>
</evidence>
<dbReference type="Gene3D" id="3.40.1790.10">
    <property type="entry name" value="Indigoidine synthase domain"/>
    <property type="match status" value="1"/>
</dbReference>
<feature type="binding site" evidence="6">
    <location>
        <position position="143"/>
    </location>
    <ligand>
        <name>Mn(2+)</name>
        <dbReference type="ChEBI" id="CHEBI:29035"/>
    </ligand>
</feature>
<dbReference type="GO" id="GO:0046113">
    <property type="term" value="P:nucleobase catabolic process"/>
    <property type="evidence" value="ECO:0007669"/>
    <property type="project" value="UniProtKB-UniRule"/>
</dbReference>
<dbReference type="EMBL" id="JACIDC010000017">
    <property type="protein sequence ID" value="MBB4041967.1"/>
    <property type="molecule type" value="Genomic_DNA"/>
</dbReference>
<dbReference type="GO" id="GO:0005737">
    <property type="term" value="C:cytoplasm"/>
    <property type="evidence" value="ECO:0007669"/>
    <property type="project" value="TreeGrafter"/>
</dbReference>
<comment type="function">
    <text evidence="6">Catalyzes the reversible cleavage of pseudouridine 5'-phosphate (PsiMP) to ribose 5-phosphate and uracil. Functions biologically in the cleavage direction, as part of a pseudouridine degradation pathway.</text>
</comment>
<dbReference type="InterPro" id="IPR007342">
    <property type="entry name" value="PsuG"/>
</dbReference>
<keyword evidence="5 6" id="KW-0326">Glycosidase</keyword>
<dbReference type="Pfam" id="PF04227">
    <property type="entry name" value="Indigoidine_A"/>
    <property type="match status" value="1"/>
</dbReference>
<organism evidence="7 8">
    <name type="scientific">Microvirga flocculans</name>
    <dbReference type="NCBI Taxonomy" id="217168"/>
    <lineage>
        <taxon>Bacteria</taxon>
        <taxon>Pseudomonadati</taxon>
        <taxon>Pseudomonadota</taxon>
        <taxon>Alphaproteobacteria</taxon>
        <taxon>Hyphomicrobiales</taxon>
        <taxon>Methylobacteriaceae</taxon>
        <taxon>Microvirga</taxon>
    </lineage>
</organism>
<dbReference type="GO" id="GO:0004730">
    <property type="term" value="F:pseudouridylate synthase activity"/>
    <property type="evidence" value="ECO:0007669"/>
    <property type="project" value="UniProtKB-UniRule"/>
</dbReference>
<feature type="binding site" evidence="6">
    <location>
        <begin position="145"/>
        <end position="147"/>
    </location>
    <ligand>
        <name>substrate</name>
    </ligand>
</feature>
<sequence>MKHDIASRFLDIAPEVQEALRQGGAVVALESTIITHGMPHPQNVATAREVEAVVRGNGAVPATIAIIEGRIKIGLSDAELDWLGTATDVMKLSRADLPYAVAAGRHGATTVAATMICAHLAGIRVFATGGIGGVHQGVESTMDISADLDELARTPVAVICAGAKAILDLPRTLEYLETRGVPVVGYGTDRFPAFWSRASDLPVPLRLDSPEAMADLIRTKESLGLGGGVLVANPVPAADEIPADEMRTFIDAAVAEAKARGVAGKAVTPFLLSTLVERTNGRSLATNIALVKNNAALAARLAVSLARPEA</sequence>
<dbReference type="PANTHER" id="PTHR42909">
    <property type="entry name" value="ZGC:136858"/>
    <property type="match status" value="1"/>
</dbReference>
<dbReference type="GO" id="GO:0046872">
    <property type="term" value="F:metal ion binding"/>
    <property type="evidence" value="ECO:0007669"/>
    <property type="project" value="UniProtKB-KW"/>
</dbReference>
<keyword evidence="4 6" id="KW-0456">Lyase</keyword>
<proteinExistence type="inferred from homology"/>
<name>A0A7W6IIB0_9HYPH</name>
<dbReference type="HAMAP" id="MF_01876">
    <property type="entry name" value="PsiMP_glycosidase"/>
    <property type="match status" value="1"/>
</dbReference>
<keyword evidence="1 6" id="KW-0479">Metal-binding</keyword>
<keyword evidence="2 6" id="KW-0378">Hydrolase</keyword>
<dbReference type="GO" id="GO:0016798">
    <property type="term" value="F:hydrolase activity, acting on glycosyl bonds"/>
    <property type="evidence" value="ECO:0007669"/>
    <property type="project" value="UniProtKB-KW"/>
</dbReference>
<evidence type="ECO:0000256" key="2">
    <source>
        <dbReference type="ARBA" id="ARBA00022801"/>
    </source>
</evidence>
<evidence type="ECO:0000256" key="3">
    <source>
        <dbReference type="ARBA" id="ARBA00023211"/>
    </source>
</evidence>
<dbReference type="EC" id="4.2.1.70" evidence="6"/>
<keyword evidence="8" id="KW-1185">Reference proteome</keyword>
<evidence type="ECO:0000256" key="1">
    <source>
        <dbReference type="ARBA" id="ARBA00022723"/>
    </source>
</evidence>
<evidence type="ECO:0000313" key="8">
    <source>
        <dbReference type="Proteomes" id="UP000519439"/>
    </source>
</evidence>
<comment type="caution">
    <text evidence="7">The sequence shown here is derived from an EMBL/GenBank/DDBJ whole genome shotgun (WGS) entry which is preliminary data.</text>
</comment>
<comment type="cofactor">
    <cofactor evidence="6">
        <name>Mn(2+)</name>
        <dbReference type="ChEBI" id="CHEBI:29035"/>
    </cofactor>
    <text evidence="6">Binds 1 Mn(2+) ion per subunit.</text>
</comment>
<keyword evidence="3 6" id="KW-0464">Manganese</keyword>
<feature type="active site" description="Proton donor" evidence="6">
    <location>
        <position position="30"/>
    </location>
</feature>
<evidence type="ECO:0000256" key="5">
    <source>
        <dbReference type="ARBA" id="ARBA00023295"/>
    </source>
</evidence>
<dbReference type="RefSeq" id="WP_027317185.1">
    <property type="nucleotide sequence ID" value="NZ_JACIDC010000017.1"/>
</dbReference>
<reference evidence="7 8" key="1">
    <citation type="submission" date="2020-08" db="EMBL/GenBank/DDBJ databases">
        <title>Genomic Encyclopedia of Type Strains, Phase IV (KMG-IV): sequencing the most valuable type-strain genomes for metagenomic binning, comparative biology and taxonomic classification.</title>
        <authorList>
            <person name="Goeker M."/>
        </authorList>
    </citation>
    <scope>NUCLEOTIDE SEQUENCE [LARGE SCALE GENOMIC DNA]</scope>
    <source>
        <strain evidence="7 8">DSM 15743</strain>
    </source>
</reference>
<dbReference type="AlphaFoldDB" id="A0A7W6IIB0"/>
<dbReference type="SUPFAM" id="SSF110581">
    <property type="entry name" value="Indigoidine synthase A-like"/>
    <property type="match status" value="1"/>
</dbReference>
<comment type="subunit">
    <text evidence="6">Homotrimer.</text>
</comment>
<evidence type="ECO:0000256" key="6">
    <source>
        <dbReference type="HAMAP-Rule" id="MF_01876"/>
    </source>
</evidence>
<dbReference type="InterPro" id="IPR022830">
    <property type="entry name" value="Indigdn_synthA-like"/>
</dbReference>
<comment type="similarity">
    <text evidence="6">Belongs to the pseudouridine-5'-phosphate glycosidase family.</text>
</comment>
<dbReference type="Proteomes" id="UP000519439">
    <property type="component" value="Unassembled WGS sequence"/>
</dbReference>
<evidence type="ECO:0000256" key="4">
    <source>
        <dbReference type="ARBA" id="ARBA00023239"/>
    </source>
</evidence>
<feature type="active site" description="Nucleophile" evidence="6">
    <location>
        <position position="164"/>
    </location>
</feature>
<accession>A0A7W6IIB0</accession>